<accession>A0ABD5PWX0</accession>
<name>A0ABD5PWX0_9EURY</name>
<feature type="region of interest" description="Disordered" evidence="1">
    <location>
        <begin position="355"/>
        <end position="417"/>
    </location>
</feature>
<dbReference type="Proteomes" id="UP001595945">
    <property type="component" value="Unassembled WGS sequence"/>
</dbReference>
<gene>
    <name evidence="2" type="ORF">ACFO9K_01480</name>
</gene>
<evidence type="ECO:0000313" key="2">
    <source>
        <dbReference type="EMBL" id="MFC4822924.1"/>
    </source>
</evidence>
<comment type="caution">
    <text evidence="2">The sequence shown here is derived from an EMBL/GenBank/DDBJ whole genome shotgun (WGS) entry which is preliminary data.</text>
</comment>
<sequence>MRPRLDPLDHATGVEILDPIENNRYVLHTPETVSPTPADTDAFVYPVSVAWRVTTSGIRVPYNVPVVVVRDADDGSHIIDAGHDRSFELDADEYLLEVDAPVKTYVRVASSLVVEATTEYVEIAFGGETTIELGARSNHSSPAGTVTVPDDPEAVMEALSTFGSGLKTTTCERSWPTLRGHPPLLERGDELAIPDDIDAPDTGVTLRVPADYEHVCTVAPLAYYLGATVVPDERPRLTAETGFSHPLDTERGFEDEVIRVLKQAFLLDCVTRTEGFHPMDMAERRAVESVTDLDFADLYGAALGEQLAAYLSVPYSALTDAMPAWSRTTHVRPVADSVELLPFVARDLSLVRVQSSATDPSSSPGSTASTDGSHPDQHDALSAFKRGPQLDGGGLGLPTDADSRATGVPDSSEYVPLPETDSMERAWVGDGTPVHGAKLLASAFDHDRTEPTDGIIDVTVVCNDEQMREEWDTVSEVYGTRDTVPFDVDCRFDVSTAELRSLLAEDHDLFHFIGHIDGRGFACSDGILDAETVEETGATTILLNACRSHDQGVALVEAGARTAIVSWGDVDNLGAVEVGETFARLLNYGFGVGAALEIVEEYTAIGRHYLVVGDPSVTIAQCADGNPLIYDFGLDYDSTTVPAPDEEVSVTLVSYATEEYPIGAAAKPQFQSAEDPDFYLVPGRMMTFTNSGAKVEETLSDYSAPVVVGGELHWTDEWFAEGDPDE</sequence>
<evidence type="ECO:0000256" key="1">
    <source>
        <dbReference type="SAM" id="MobiDB-lite"/>
    </source>
</evidence>
<evidence type="ECO:0000313" key="3">
    <source>
        <dbReference type="Proteomes" id="UP001595945"/>
    </source>
</evidence>
<dbReference type="EMBL" id="JBHSHT010000001">
    <property type="protein sequence ID" value="MFC4822924.1"/>
    <property type="molecule type" value="Genomic_DNA"/>
</dbReference>
<dbReference type="AlphaFoldDB" id="A0ABD5PWX0"/>
<feature type="compositionally biased region" description="Low complexity" evidence="1">
    <location>
        <begin position="355"/>
        <end position="372"/>
    </location>
</feature>
<dbReference type="GeneID" id="73046033"/>
<reference evidence="2 3" key="1">
    <citation type="journal article" date="2019" name="Int. J. Syst. Evol. Microbiol.">
        <title>The Global Catalogue of Microorganisms (GCM) 10K type strain sequencing project: providing services to taxonomists for standard genome sequencing and annotation.</title>
        <authorList>
            <consortium name="The Broad Institute Genomics Platform"/>
            <consortium name="The Broad Institute Genome Sequencing Center for Infectious Disease"/>
            <person name="Wu L."/>
            <person name="Ma J."/>
        </authorList>
    </citation>
    <scope>NUCLEOTIDE SEQUENCE [LARGE SCALE GENOMIC DNA]</scope>
    <source>
        <strain evidence="2 3">XZYJ18</strain>
    </source>
</reference>
<organism evidence="2 3">
    <name type="scientific">Halorussus aquaticus</name>
    <dbReference type="NCBI Taxonomy" id="2953748"/>
    <lineage>
        <taxon>Archaea</taxon>
        <taxon>Methanobacteriati</taxon>
        <taxon>Methanobacteriota</taxon>
        <taxon>Stenosarchaea group</taxon>
        <taxon>Halobacteria</taxon>
        <taxon>Halobacteriales</taxon>
        <taxon>Haladaptataceae</taxon>
        <taxon>Halorussus</taxon>
    </lineage>
</organism>
<protein>
    <submittedName>
        <fullName evidence="2">CHAT domain-containing protein</fullName>
    </submittedName>
</protein>
<proteinExistence type="predicted"/>
<keyword evidence="3" id="KW-1185">Reference proteome</keyword>
<dbReference type="RefSeq" id="WP_254267569.1">
    <property type="nucleotide sequence ID" value="NZ_CP100400.1"/>
</dbReference>